<dbReference type="AlphaFoldDB" id="A0A9X5FHC8"/>
<accession>A0A9X5FHC8</accession>
<dbReference type="SUPFAM" id="SSF52540">
    <property type="entry name" value="P-loop containing nucleoside triphosphate hydrolases"/>
    <property type="match status" value="1"/>
</dbReference>
<evidence type="ECO:0000313" key="2">
    <source>
        <dbReference type="EMBL" id="NKX94261.1"/>
    </source>
</evidence>
<keyword evidence="2" id="KW-0547">Nucleotide-binding</keyword>
<dbReference type="InterPro" id="IPR027417">
    <property type="entry name" value="P-loop_NTPase"/>
</dbReference>
<dbReference type="GO" id="GO:0005524">
    <property type="term" value="F:ATP binding"/>
    <property type="evidence" value="ECO:0007669"/>
    <property type="project" value="UniProtKB-KW"/>
</dbReference>
<organism evidence="2 3">
    <name type="scientific">Sanguibacter hominis ATCC BAA-789</name>
    <dbReference type="NCBI Taxonomy" id="1312740"/>
    <lineage>
        <taxon>Bacteria</taxon>
        <taxon>Bacillati</taxon>
        <taxon>Actinomycetota</taxon>
        <taxon>Actinomycetes</taxon>
        <taxon>Micrococcales</taxon>
        <taxon>Sanguibacteraceae</taxon>
        <taxon>Sanguibacter</taxon>
    </lineage>
</organism>
<sequence length="481" mass="51940">MSTQTVFSVERRGESRGERKARRAAERSALAALSAQTTDVEQEVEDFPLVKAPRWGRMADGFWGPAAPKLPSHRVTSLRFGVATPFLAEAGIGNHGAVIGADLEAGGLFAMDPWELYRARHITGPSMLSIGLQGTGKSTTNKAMACRLIALGRKVAVASDPRAEWVRVAHAVGGKVIEVGPGRPARLNPLDPGTRPLGISDERWESLVTQRRRQIVATVLSLLRKGAVLTEYEHTALDLALTRIFATHTEPTLVHVMEALLDPAPDARAIVSDHGEPLGLALRRLVTGDLAGMFDQPSTVEFDGQAPMLVIDTSALLGGAEEALAIATACTSAWLDAVVRAGSSDFWLIVNEEGWSAMRDPKAVELMDARQRLAGEWGIANMLIMHELKDLDMVGPEGSPQRNQALGLMSKAQVKIIHRQARETAPLMASTLGLTKREQELVTRLEQGVALWKIGAKSFLVQTQLTDGEMAVFNTDAKRAG</sequence>
<name>A0A9X5FHC8_9MICO</name>
<dbReference type="Gene3D" id="3.40.50.300">
    <property type="entry name" value="P-loop containing nucleotide triphosphate hydrolases"/>
    <property type="match status" value="2"/>
</dbReference>
<feature type="compositionally biased region" description="Basic and acidic residues" evidence="1">
    <location>
        <begin position="9"/>
        <end position="23"/>
    </location>
</feature>
<reference evidence="2 3" key="1">
    <citation type="submission" date="2020-04" db="EMBL/GenBank/DDBJ databases">
        <title>MicrobeNet Type strains.</title>
        <authorList>
            <person name="Nicholson A.C."/>
        </authorList>
    </citation>
    <scope>NUCLEOTIDE SEQUENCE [LARGE SCALE GENOMIC DNA]</scope>
    <source>
        <strain evidence="2 3">ATCC BAA-789</strain>
    </source>
</reference>
<evidence type="ECO:0000256" key="1">
    <source>
        <dbReference type="SAM" id="MobiDB-lite"/>
    </source>
</evidence>
<comment type="caution">
    <text evidence="2">The sequence shown here is derived from an EMBL/GenBank/DDBJ whole genome shotgun (WGS) entry which is preliminary data.</text>
</comment>
<dbReference type="RefSeq" id="WP_168448335.1">
    <property type="nucleotide sequence ID" value="NZ_JAAXOW010000007.1"/>
</dbReference>
<protein>
    <submittedName>
        <fullName evidence="2">ATP-binding protein</fullName>
    </submittedName>
</protein>
<keyword evidence="2" id="KW-0067">ATP-binding</keyword>
<dbReference type="Proteomes" id="UP000774283">
    <property type="component" value="Unassembled WGS sequence"/>
</dbReference>
<keyword evidence="3" id="KW-1185">Reference proteome</keyword>
<proteinExistence type="predicted"/>
<feature type="region of interest" description="Disordered" evidence="1">
    <location>
        <begin position="1"/>
        <end position="23"/>
    </location>
</feature>
<evidence type="ECO:0000313" key="3">
    <source>
        <dbReference type="Proteomes" id="UP000774283"/>
    </source>
</evidence>
<dbReference type="EMBL" id="JAAXOW010000007">
    <property type="protein sequence ID" value="NKX94261.1"/>
    <property type="molecule type" value="Genomic_DNA"/>
</dbReference>
<gene>
    <name evidence="2" type="ORF">HF995_13445</name>
</gene>